<accession>A0A318JLR1</accession>
<dbReference type="AlphaFoldDB" id="A0A318JLR1"/>
<feature type="chain" id="PRO_5016444935" description="Carboxypeptidase family protein" evidence="1">
    <location>
        <begin position="25"/>
        <end position="155"/>
    </location>
</feature>
<dbReference type="EMBL" id="QJKB01000002">
    <property type="protein sequence ID" value="PXX44861.1"/>
    <property type="molecule type" value="Genomic_DNA"/>
</dbReference>
<evidence type="ECO:0008006" key="4">
    <source>
        <dbReference type="Google" id="ProtNLM"/>
    </source>
</evidence>
<comment type="caution">
    <text evidence="2">The sequence shown here is derived from an EMBL/GenBank/DDBJ whole genome shotgun (WGS) entry which is preliminary data.</text>
</comment>
<evidence type="ECO:0000313" key="3">
    <source>
        <dbReference type="Proteomes" id="UP000247792"/>
    </source>
</evidence>
<evidence type="ECO:0000313" key="2">
    <source>
        <dbReference type="EMBL" id="PXX44861.1"/>
    </source>
</evidence>
<name>A0A318JLR1_9BURK</name>
<protein>
    <recommendedName>
        <fullName evidence="4">Carboxypeptidase family protein</fullName>
    </recommendedName>
</protein>
<gene>
    <name evidence="2" type="ORF">DFR42_10273</name>
</gene>
<evidence type="ECO:0000256" key="1">
    <source>
        <dbReference type="SAM" id="SignalP"/>
    </source>
</evidence>
<keyword evidence="1" id="KW-0732">Signal</keyword>
<dbReference type="Proteomes" id="UP000247792">
    <property type="component" value="Unassembled WGS sequence"/>
</dbReference>
<feature type="signal peptide" evidence="1">
    <location>
        <begin position="1"/>
        <end position="24"/>
    </location>
</feature>
<sequence>MKYAKLAMLLPLSLSLCLSLPALAAGSNCSNKDIACVSGGIGSTEREELQQQAGQYTLWLRTAATKSGAYLANIKIIVRDEKSKAVLMNVTLDGPWLFLGLPEGRYEIEAQYHDTVKRSDQIVKKVTEIKKGSQRQMMMYFEASNVGELNYQPAQ</sequence>
<dbReference type="OrthoDB" id="8926484at2"/>
<reference evidence="2 3" key="1">
    <citation type="submission" date="2018-05" db="EMBL/GenBank/DDBJ databases">
        <title>Genomic Encyclopedia of Type Strains, Phase IV (KMG-IV): sequencing the most valuable type-strain genomes for metagenomic binning, comparative biology and taxonomic classification.</title>
        <authorList>
            <person name="Goeker M."/>
        </authorList>
    </citation>
    <scope>NUCLEOTIDE SEQUENCE [LARGE SCALE GENOMIC DNA]</scope>
    <source>
        <strain evidence="2 3">DSM 19792</strain>
    </source>
</reference>
<organism evidence="2 3">
    <name type="scientific">Undibacterium pigrum</name>
    <dbReference type="NCBI Taxonomy" id="401470"/>
    <lineage>
        <taxon>Bacteria</taxon>
        <taxon>Pseudomonadati</taxon>
        <taxon>Pseudomonadota</taxon>
        <taxon>Betaproteobacteria</taxon>
        <taxon>Burkholderiales</taxon>
        <taxon>Oxalobacteraceae</taxon>
        <taxon>Undibacterium</taxon>
    </lineage>
</organism>
<dbReference type="RefSeq" id="WP_110254354.1">
    <property type="nucleotide sequence ID" value="NZ_QJKB01000002.1"/>
</dbReference>
<keyword evidence="3" id="KW-1185">Reference proteome</keyword>
<proteinExistence type="predicted"/>